<feature type="region of interest" description="Disordered" evidence="1">
    <location>
        <begin position="1"/>
        <end position="52"/>
    </location>
</feature>
<dbReference type="AlphaFoldDB" id="A0A975RSP6"/>
<accession>A0A975RSP6</accession>
<dbReference type="KEGG" id="bsei:KMZ68_23890"/>
<dbReference type="EMBL" id="CP076135">
    <property type="protein sequence ID" value="QWG17956.1"/>
    <property type="molecule type" value="Genomic_DNA"/>
</dbReference>
<feature type="compositionally biased region" description="Basic and acidic residues" evidence="1">
    <location>
        <begin position="17"/>
        <end position="34"/>
    </location>
</feature>
<organism evidence="2 3">
    <name type="scientific">Bradyrhizobium sediminis</name>
    <dbReference type="NCBI Taxonomy" id="2840469"/>
    <lineage>
        <taxon>Bacteria</taxon>
        <taxon>Pseudomonadati</taxon>
        <taxon>Pseudomonadota</taxon>
        <taxon>Alphaproteobacteria</taxon>
        <taxon>Hyphomicrobiales</taxon>
        <taxon>Nitrobacteraceae</taxon>
        <taxon>Bradyrhizobium</taxon>
    </lineage>
</organism>
<evidence type="ECO:0000313" key="2">
    <source>
        <dbReference type="EMBL" id="QWG17956.1"/>
    </source>
</evidence>
<gene>
    <name evidence="2" type="ORF">KMZ68_23890</name>
</gene>
<proteinExistence type="predicted"/>
<reference evidence="2" key="1">
    <citation type="submission" date="2021-06" db="EMBL/GenBank/DDBJ databases">
        <title>Bradyrhizobium sp. S2-11-2 Genome sequencing.</title>
        <authorList>
            <person name="Jin L."/>
        </authorList>
    </citation>
    <scope>NUCLEOTIDE SEQUENCE</scope>
    <source>
        <strain evidence="2">S2-11-2</strain>
    </source>
</reference>
<dbReference type="RefSeq" id="WP_215613569.1">
    <property type="nucleotide sequence ID" value="NZ_CP076135.1"/>
</dbReference>
<evidence type="ECO:0000256" key="1">
    <source>
        <dbReference type="SAM" id="MobiDB-lite"/>
    </source>
</evidence>
<dbReference type="Proteomes" id="UP000680805">
    <property type="component" value="Chromosome"/>
</dbReference>
<sequence>MQAMRRSADSGEPPALDECRSRDARPTDRIRGDEVEQGIVSSRKPNPPKKSVRDLSFLSRYVAQTGLGGIDLLR</sequence>
<evidence type="ECO:0000313" key="3">
    <source>
        <dbReference type="Proteomes" id="UP000680805"/>
    </source>
</evidence>
<protein>
    <submittedName>
        <fullName evidence="2">Uncharacterized protein</fullName>
    </submittedName>
</protein>
<name>A0A975RSP6_9BRAD</name>